<evidence type="ECO:0000256" key="2">
    <source>
        <dbReference type="SAM" id="Phobius"/>
    </source>
</evidence>
<keyword evidence="2" id="KW-1133">Transmembrane helix</keyword>
<accession>A0ABP3EZK4</accession>
<reference evidence="4" key="1">
    <citation type="journal article" date="2019" name="Int. J. Syst. Evol. Microbiol.">
        <title>The Global Catalogue of Microorganisms (GCM) 10K type strain sequencing project: providing services to taxonomists for standard genome sequencing and annotation.</title>
        <authorList>
            <consortium name="The Broad Institute Genomics Platform"/>
            <consortium name="The Broad Institute Genome Sequencing Center for Infectious Disease"/>
            <person name="Wu L."/>
            <person name="Ma J."/>
        </authorList>
    </citation>
    <scope>NUCLEOTIDE SEQUENCE [LARGE SCALE GENOMIC DNA]</scope>
    <source>
        <strain evidence="4">JCM 4505</strain>
    </source>
</reference>
<name>A0ABP3EZK4_9ACTN</name>
<feature type="compositionally biased region" description="Low complexity" evidence="1">
    <location>
        <begin position="288"/>
        <end position="297"/>
    </location>
</feature>
<keyword evidence="2" id="KW-0472">Membrane</keyword>
<proteinExistence type="predicted"/>
<evidence type="ECO:0008006" key="5">
    <source>
        <dbReference type="Google" id="ProtNLM"/>
    </source>
</evidence>
<dbReference type="EMBL" id="BAAABV010000015">
    <property type="protein sequence ID" value="GAA0287034.1"/>
    <property type="molecule type" value="Genomic_DNA"/>
</dbReference>
<evidence type="ECO:0000313" key="3">
    <source>
        <dbReference type="EMBL" id="GAA0287034.1"/>
    </source>
</evidence>
<keyword evidence="4" id="KW-1185">Reference proteome</keyword>
<protein>
    <recommendedName>
        <fullName evidence="5">DUF2637 domain-containing protein</fullName>
    </recommendedName>
</protein>
<organism evidence="3 4">
    <name type="scientific">Streptomyces polychromogenes</name>
    <dbReference type="NCBI Taxonomy" id="67342"/>
    <lineage>
        <taxon>Bacteria</taxon>
        <taxon>Bacillati</taxon>
        <taxon>Actinomycetota</taxon>
        <taxon>Actinomycetes</taxon>
        <taxon>Kitasatosporales</taxon>
        <taxon>Streptomycetaceae</taxon>
        <taxon>Streptomyces</taxon>
    </lineage>
</organism>
<comment type="caution">
    <text evidence="3">The sequence shown here is derived from an EMBL/GenBank/DDBJ whole genome shotgun (WGS) entry which is preliminary data.</text>
</comment>
<dbReference type="InterPro" id="IPR021235">
    <property type="entry name" value="DUF2637"/>
</dbReference>
<feature type="region of interest" description="Disordered" evidence="1">
    <location>
        <begin position="285"/>
        <end position="384"/>
    </location>
</feature>
<feature type="transmembrane region" description="Helical" evidence="2">
    <location>
        <begin position="56"/>
        <end position="77"/>
    </location>
</feature>
<dbReference type="Pfam" id="PF10935">
    <property type="entry name" value="DUF2637"/>
    <property type="match status" value="1"/>
</dbReference>
<feature type="transmembrane region" description="Helical" evidence="2">
    <location>
        <begin position="84"/>
        <end position="103"/>
    </location>
</feature>
<evidence type="ECO:0000313" key="4">
    <source>
        <dbReference type="Proteomes" id="UP001501867"/>
    </source>
</evidence>
<sequence length="424" mass="45901">MTDTRTGLAQLTGARRTLAISVGAGALVIAGIGFAGSYSAVVGLARDKGFGDFAEVFPIGIDAGIGVLLALDLLLSWIRIPFPVLRHIAWLLTAATIAFNAAAARPDPIAVGMHAAMPVLFVVVVEAVRHAVGRLADITADRHMDGVRFWRWVLSPLPTMKLWRRMKLWELRSYEQAVGMEQDRLIYQARLQARYGWAWRRKAPVEAVMPLRLAKLGVPLTQTAPAGLAAAGIEFEWRPAPQPAPVEIPVVPALEDHIEKALAVVGTVAAPGRVPVFAEDKPKRPEVTVRVPEVVTPEPEETGQAEEGQAEDDTPEDESDDATEQDKPGAASGDESTKPPVESAGPIPRMEETPPPPEEPKPDRQTDALTAANARRKAEAETRRRDLVTAWQTALVERPDLTKAEYAAEHGISPRTLSRALAHA</sequence>
<feature type="transmembrane region" description="Helical" evidence="2">
    <location>
        <begin position="20"/>
        <end position="44"/>
    </location>
</feature>
<dbReference type="RefSeq" id="WP_425580171.1">
    <property type="nucleotide sequence ID" value="NZ_BAAABV010000015.1"/>
</dbReference>
<keyword evidence="2" id="KW-0812">Transmembrane</keyword>
<gene>
    <name evidence="3" type="ORF">GCM10010302_26750</name>
</gene>
<dbReference type="PANTHER" id="PTHR23242">
    <property type="entry name" value="TRANSCRIPTION FACTOR HOXA13"/>
    <property type="match status" value="1"/>
</dbReference>
<dbReference type="PANTHER" id="PTHR23242:SF9">
    <property type="entry name" value="TRANSCRIPTION FACTOR HOXA13"/>
    <property type="match status" value="1"/>
</dbReference>
<feature type="compositionally biased region" description="Acidic residues" evidence="1">
    <location>
        <begin position="298"/>
        <end position="323"/>
    </location>
</feature>
<dbReference type="Proteomes" id="UP001501867">
    <property type="component" value="Unassembled WGS sequence"/>
</dbReference>
<evidence type="ECO:0000256" key="1">
    <source>
        <dbReference type="SAM" id="MobiDB-lite"/>
    </source>
</evidence>